<dbReference type="Pfam" id="PF05096">
    <property type="entry name" value="Glu_cyclase_2"/>
    <property type="match status" value="1"/>
</dbReference>
<keyword evidence="2" id="KW-0808">Transferase</keyword>
<name>A0A558D983_9PSEU</name>
<feature type="chain" id="PRO_5021749536" evidence="1">
    <location>
        <begin position="26"/>
        <end position="259"/>
    </location>
</feature>
<dbReference type="RefSeq" id="WP_144586567.1">
    <property type="nucleotide sequence ID" value="NZ_VJWX01000044.1"/>
</dbReference>
<dbReference type="InterPro" id="IPR007788">
    <property type="entry name" value="QCT"/>
</dbReference>
<dbReference type="GO" id="GO:0016603">
    <property type="term" value="F:glutaminyl-peptide cyclotransferase activity"/>
    <property type="evidence" value="ECO:0007669"/>
    <property type="project" value="InterPro"/>
</dbReference>
<evidence type="ECO:0000313" key="2">
    <source>
        <dbReference type="EMBL" id="TVT57560.1"/>
    </source>
</evidence>
<reference evidence="2 3" key="2">
    <citation type="submission" date="2019-08" db="EMBL/GenBank/DDBJ databases">
        <title>Amycolatopsis acidicola sp. nov., isolated from peat swamp forest soil.</title>
        <authorList>
            <person name="Srisuk N."/>
        </authorList>
    </citation>
    <scope>NUCLEOTIDE SEQUENCE [LARGE SCALE GENOMIC DNA]</scope>
    <source>
        <strain evidence="2 3">TBRC 6029</strain>
    </source>
</reference>
<keyword evidence="3" id="KW-1185">Reference proteome</keyword>
<gene>
    <name evidence="2" type="ORF">FNH05_07350</name>
</gene>
<dbReference type="PANTHER" id="PTHR31270">
    <property type="entry name" value="GLUTAMINYL-PEPTIDE CYCLOTRANSFERASE"/>
    <property type="match status" value="1"/>
</dbReference>
<protein>
    <submittedName>
        <fullName evidence="2">Glutaminyl-peptide cyclotransferase</fullName>
    </submittedName>
</protein>
<comment type="caution">
    <text evidence="2">The sequence shown here is derived from an EMBL/GenBank/DDBJ whole genome shotgun (WGS) entry which is preliminary data.</text>
</comment>
<dbReference type="AlphaFoldDB" id="A0A558D983"/>
<dbReference type="SUPFAM" id="SSF50969">
    <property type="entry name" value="YVTN repeat-like/Quinoprotein amine dehydrogenase"/>
    <property type="match status" value="1"/>
</dbReference>
<feature type="signal peptide" evidence="1">
    <location>
        <begin position="1"/>
        <end position="25"/>
    </location>
</feature>
<dbReference type="Proteomes" id="UP000320011">
    <property type="component" value="Unassembled WGS sequence"/>
</dbReference>
<dbReference type="PROSITE" id="PS51257">
    <property type="entry name" value="PROKAR_LIPOPROTEIN"/>
    <property type="match status" value="1"/>
</dbReference>
<dbReference type="InterPro" id="IPR011044">
    <property type="entry name" value="Quino_amine_DH_bsu"/>
</dbReference>
<proteinExistence type="predicted"/>
<reference evidence="2 3" key="1">
    <citation type="submission" date="2019-07" db="EMBL/GenBank/DDBJ databases">
        <authorList>
            <person name="Duangmal K."/>
            <person name="Teo W.F.A."/>
        </authorList>
    </citation>
    <scope>NUCLEOTIDE SEQUENCE [LARGE SCALE GENOMIC DNA]</scope>
    <source>
        <strain evidence="2 3">TBRC 6029</strain>
    </source>
</reference>
<accession>A0A558D983</accession>
<dbReference type="EMBL" id="VJWX01000044">
    <property type="protein sequence ID" value="TVT57560.1"/>
    <property type="molecule type" value="Genomic_DNA"/>
</dbReference>
<organism evidence="2 3">
    <name type="scientific">Amycolatopsis rhizosphaerae</name>
    <dbReference type="NCBI Taxonomy" id="2053003"/>
    <lineage>
        <taxon>Bacteria</taxon>
        <taxon>Bacillati</taxon>
        <taxon>Actinomycetota</taxon>
        <taxon>Actinomycetes</taxon>
        <taxon>Pseudonocardiales</taxon>
        <taxon>Pseudonocardiaceae</taxon>
        <taxon>Amycolatopsis</taxon>
    </lineage>
</organism>
<dbReference type="PANTHER" id="PTHR31270:SF1">
    <property type="entry name" value="GLUTAMINYL-PEPTIDE CYCLOTRANSFERASE"/>
    <property type="match status" value="1"/>
</dbReference>
<evidence type="ECO:0000313" key="3">
    <source>
        <dbReference type="Proteomes" id="UP000320011"/>
    </source>
</evidence>
<sequence length="259" mass="27290">MRTLATISLALGLALTGCAAGSSQAASRVPQLKVDVLGTLPHDTSAFTEGLEFSGGLLYESTGLEGHSEVRAALAGQPPSVRAAIPAPLFGEGITVTGGVLWQLTWRDGVAIARDPRTLAEQRRVTYQGEGWGLCHQDSGRLVMSNGSDRLTFRDPVTFAPLGEVTVHSGGETYDQLNELECVGGTVYANVWQTGRILRIDAATGEVTGIIDASGLLTPEQQAHADVLNGIAAVPGTDEFLVTGKLWPTMFRVKFVGTS</sequence>
<evidence type="ECO:0000256" key="1">
    <source>
        <dbReference type="SAM" id="SignalP"/>
    </source>
</evidence>
<keyword evidence="1" id="KW-0732">Signal</keyword>
<dbReference type="OrthoDB" id="9783700at2"/>